<dbReference type="InterPro" id="IPR041550">
    <property type="entry name" value="FASI_helical"/>
</dbReference>
<dbReference type="InterPro" id="IPR036291">
    <property type="entry name" value="NAD(P)-bd_dom_sf"/>
</dbReference>
<protein>
    <recommendedName>
        <fullName evidence="22">Ketosynthase family 3 (KS3) domain-containing protein</fullName>
    </recommendedName>
</protein>
<name>A0A8H6A9T3_PETAA</name>
<dbReference type="InterPro" id="IPR016035">
    <property type="entry name" value="Acyl_Trfase/lysoPLipase"/>
</dbReference>
<feature type="modified residue" description="O-(pantetheine 4'-phosphoryl)serine" evidence="20">
    <location>
        <position position="186"/>
    </location>
</feature>
<keyword evidence="11" id="KW-0275">Fatty acid biosynthesis</keyword>
<evidence type="ECO:0000256" key="10">
    <source>
        <dbReference type="ARBA" id="ARBA00023098"/>
    </source>
</evidence>
<dbReference type="Pfam" id="PF00106">
    <property type="entry name" value="adh_short"/>
    <property type="match status" value="1"/>
</dbReference>
<dbReference type="InterPro" id="IPR004568">
    <property type="entry name" value="Ppantetheine-prot_Trfase_dom"/>
</dbReference>
<dbReference type="Gene3D" id="3.90.470.20">
    <property type="entry name" value="4'-phosphopantetheinyl transferase domain"/>
    <property type="match status" value="1"/>
</dbReference>
<comment type="catalytic activity">
    <reaction evidence="14">
        <text>a (3R)-hydroxyacyl-[ACP] + NADP(+) = a 3-oxoacyl-[ACP] + NADPH + H(+)</text>
        <dbReference type="Rhea" id="RHEA:17397"/>
        <dbReference type="Rhea" id="RHEA-COMP:9916"/>
        <dbReference type="Rhea" id="RHEA-COMP:9945"/>
        <dbReference type="ChEBI" id="CHEBI:15378"/>
        <dbReference type="ChEBI" id="CHEBI:57783"/>
        <dbReference type="ChEBI" id="CHEBI:58349"/>
        <dbReference type="ChEBI" id="CHEBI:78776"/>
        <dbReference type="ChEBI" id="CHEBI:78827"/>
        <dbReference type="EC" id="1.1.1.100"/>
    </reaction>
</comment>
<dbReference type="InterPro" id="IPR008278">
    <property type="entry name" value="4-PPantetheinyl_Trfase_dom"/>
</dbReference>
<evidence type="ECO:0000256" key="12">
    <source>
        <dbReference type="ARBA" id="ARBA00023268"/>
    </source>
</evidence>
<dbReference type="GO" id="GO:0004312">
    <property type="term" value="F:fatty acid synthase activity"/>
    <property type="evidence" value="ECO:0007669"/>
    <property type="project" value="InterPro"/>
</dbReference>
<evidence type="ECO:0000256" key="21">
    <source>
        <dbReference type="SAM" id="MobiDB-lite"/>
    </source>
</evidence>
<feature type="active site" description="For beta-ketoacyl synthase activity" evidence="18">
    <location>
        <position position="1193"/>
    </location>
</feature>
<keyword evidence="11" id="KW-0444">Lipid biosynthesis</keyword>
<comment type="catalytic activity">
    <reaction evidence="15">
        <text>a fatty acyl-[ACP] + malonyl-[ACP] + H(+) = a 3-oxoacyl-[ACP] + holo-[ACP] + CO2</text>
        <dbReference type="Rhea" id="RHEA:22836"/>
        <dbReference type="Rhea" id="RHEA-COMP:9623"/>
        <dbReference type="Rhea" id="RHEA-COMP:9685"/>
        <dbReference type="Rhea" id="RHEA-COMP:9916"/>
        <dbReference type="Rhea" id="RHEA-COMP:14125"/>
        <dbReference type="ChEBI" id="CHEBI:15378"/>
        <dbReference type="ChEBI" id="CHEBI:16526"/>
        <dbReference type="ChEBI" id="CHEBI:64479"/>
        <dbReference type="ChEBI" id="CHEBI:78449"/>
        <dbReference type="ChEBI" id="CHEBI:78776"/>
        <dbReference type="ChEBI" id="CHEBI:138651"/>
        <dbReference type="EC" id="2.3.1.41"/>
    </reaction>
</comment>
<evidence type="ECO:0000256" key="14">
    <source>
        <dbReference type="ARBA" id="ARBA00048508"/>
    </source>
</evidence>
<evidence type="ECO:0000256" key="11">
    <source>
        <dbReference type="ARBA" id="ARBA00023160"/>
    </source>
</evidence>
<dbReference type="InterPro" id="IPR050830">
    <property type="entry name" value="Fungal_FAS"/>
</dbReference>
<feature type="binding site" evidence="19">
    <location>
        <position position="1661"/>
    </location>
    <ligand>
        <name>Mg(2+)</name>
        <dbReference type="ChEBI" id="CHEBI:18420"/>
    </ligand>
</feature>
<evidence type="ECO:0000256" key="20">
    <source>
        <dbReference type="PIRSR" id="PIRSR000454-4"/>
    </source>
</evidence>
<evidence type="ECO:0000256" key="17">
    <source>
        <dbReference type="PIRNR" id="PIRNR000454"/>
    </source>
</evidence>
<keyword evidence="3" id="KW-0597">Phosphoprotein</keyword>
<feature type="binding site" evidence="19">
    <location>
        <position position="1758"/>
    </location>
    <ligand>
        <name>Mg(2+)</name>
        <dbReference type="ChEBI" id="CHEBI:18420"/>
    </ligand>
</feature>
<evidence type="ECO:0000256" key="2">
    <source>
        <dbReference type="ARBA" id="ARBA00022450"/>
    </source>
</evidence>
<dbReference type="NCBIfam" id="TIGR00556">
    <property type="entry name" value="pantethn_trn"/>
    <property type="match status" value="1"/>
</dbReference>
<evidence type="ECO:0000256" key="7">
    <source>
        <dbReference type="ARBA" id="ARBA00022842"/>
    </source>
</evidence>
<dbReference type="Pfam" id="PF00109">
    <property type="entry name" value="ketoacyl-synt"/>
    <property type="match status" value="1"/>
</dbReference>
<evidence type="ECO:0000259" key="22">
    <source>
        <dbReference type="PROSITE" id="PS52004"/>
    </source>
</evidence>
<evidence type="ECO:0000256" key="9">
    <source>
        <dbReference type="ARBA" id="ARBA00023002"/>
    </source>
</evidence>
<dbReference type="PANTHER" id="PTHR10982">
    <property type="entry name" value="MALONYL COA-ACYL CARRIER PROTEIN TRANSACYLASE"/>
    <property type="match status" value="1"/>
</dbReference>
<dbReference type="FunFam" id="3.90.470.20:FF:000005">
    <property type="entry name" value="Fatty acid synthase alpha subunit FasA"/>
    <property type="match status" value="1"/>
</dbReference>
<comment type="caution">
    <text evidence="23">The sequence shown here is derived from an EMBL/GenBank/DDBJ whole genome shotgun (WGS) entry which is preliminary data.</text>
</comment>
<dbReference type="InterPro" id="IPR047224">
    <property type="entry name" value="FAS_alpha_su_C"/>
</dbReference>
<comment type="subunit">
    <text evidence="16">Fatty acid synthase is composed of alpha and beta subunits.</text>
</comment>
<reference evidence="23 24" key="1">
    <citation type="submission" date="2019-04" db="EMBL/GenBank/DDBJ databases">
        <title>Aspergillus burnettii sp. nov., novel species from soil in southeast Queensland.</title>
        <authorList>
            <person name="Gilchrist C.L.M."/>
            <person name="Pitt J.I."/>
            <person name="Lange L."/>
            <person name="Lacey H.J."/>
            <person name="Vuong D."/>
            <person name="Midgley D.J."/>
            <person name="Greenfield P."/>
            <person name="Bradbury M."/>
            <person name="Lacey E."/>
            <person name="Busk P.K."/>
            <person name="Pilgaard B."/>
            <person name="Chooi Y.H."/>
            <person name="Piggott A.M."/>
        </authorList>
    </citation>
    <scope>NUCLEOTIDE SEQUENCE [LARGE SCALE GENOMIC DNA]</scope>
    <source>
        <strain evidence="23 24">FRR 5400</strain>
    </source>
</reference>
<dbReference type="Pfam" id="PF01648">
    <property type="entry name" value="ACPS"/>
    <property type="match status" value="1"/>
</dbReference>
<dbReference type="GO" id="GO:0005835">
    <property type="term" value="C:fatty acid synthase complex"/>
    <property type="evidence" value="ECO:0007669"/>
    <property type="project" value="InterPro"/>
</dbReference>
<evidence type="ECO:0000256" key="4">
    <source>
        <dbReference type="ARBA" id="ARBA00022679"/>
    </source>
</evidence>
<dbReference type="PIRSF" id="PIRSF000454">
    <property type="entry name" value="FAS_yeast_alpha"/>
    <property type="match status" value="1"/>
</dbReference>
<keyword evidence="4 17" id="KW-0808">Transferase</keyword>
<dbReference type="SUPFAM" id="SSF56214">
    <property type="entry name" value="4'-phosphopantetheinyl transferase"/>
    <property type="match status" value="1"/>
</dbReference>
<keyword evidence="10" id="KW-0443">Lipid metabolism</keyword>
<evidence type="ECO:0000256" key="16">
    <source>
        <dbReference type="ARBA" id="ARBA00065422"/>
    </source>
</evidence>
<dbReference type="Gene3D" id="3.40.47.10">
    <property type="match status" value="1"/>
</dbReference>
<dbReference type="InterPro" id="IPR020841">
    <property type="entry name" value="PKS_Beta-ketoAc_synthase_dom"/>
</dbReference>
<dbReference type="GO" id="GO:0004321">
    <property type="term" value="F:fatty-acyl-CoA synthase activity"/>
    <property type="evidence" value="ECO:0007669"/>
    <property type="project" value="UniProtKB-EC"/>
</dbReference>
<keyword evidence="12" id="KW-0511">Multifunctional enzyme</keyword>
<dbReference type="SUPFAM" id="SSF53901">
    <property type="entry name" value="Thiolase-like"/>
    <property type="match status" value="2"/>
</dbReference>
<evidence type="ECO:0000256" key="19">
    <source>
        <dbReference type="PIRSR" id="PIRSR000454-3"/>
    </source>
</evidence>
<evidence type="ECO:0000256" key="13">
    <source>
        <dbReference type="ARBA" id="ARBA00048237"/>
    </source>
</evidence>
<dbReference type="InterPro" id="IPR040899">
    <property type="entry name" value="Fas_alpha_ACP"/>
</dbReference>
<keyword evidence="2 17" id="KW-0596">Phosphopantetheine</keyword>
<comment type="catalytic activity">
    <reaction evidence="13">
        <text>acetyl-CoA + n malonyl-CoA + 2n NADPH + 4n H(+) = a long-chain-acyl-CoA + n CoA + n CO2 + 2n NADP(+).</text>
        <dbReference type="EC" id="2.3.1.86"/>
    </reaction>
</comment>
<dbReference type="GO" id="GO:0000287">
    <property type="term" value="F:magnesium ion binding"/>
    <property type="evidence" value="ECO:0007669"/>
    <property type="project" value="InterPro"/>
</dbReference>
<dbReference type="InterPro" id="IPR018201">
    <property type="entry name" value="Ketoacyl_synth_AS"/>
</dbReference>
<keyword evidence="6" id="KW-0276">Fatty acid metabolism</keyword>
<dbReference type="CDD" id="cd08950">
    <property type="entry name" value="KR_fFAS_SDR_c_like"/>
    <property type="match status" value="1"/>
</dbReference>
<dbReference type="Pfam" id="PF02801">
    <property type="entry name" value="Ketoacyl-synt_C"/>
    <property type="match status" value="1"/>
</dbReference>
<dbReference type="GO" id="GO:0004315">
    <property type="term" value="F:3-oxoacyl-[acyl-carrier-protein] synthase activity"/>
    <property type="evidence" value="ECO:0007669"/>
    <property type="project" value="UniProtKB-EC"/>
</dbReference>
<dbReference type="Proteomes" id="UP000541154">
    <property type="component" value="Unassembled WGS sequence"/>
</dbReference>
<dbReference type="PANTHER" id="PTHR10982:SF21">
    <property type="entry name" value="FATTY ACID SYNTHASE SUBUNIT BETA"/>
    <property type="match status" value="1"/>
</dbReference>
<feature type="region of interest" description="Disordered" evidence="21">
    <location>
        <begin position="120"/>
        <end position="141"/>
    </location>
</feature>
<dbReference type="GO" id="GO:0042759">
    <property type="term" value="P:long-chain fatty acid biosynthetic process"/>
    <property type="evidence" value="ECO:0007669"/>
    <property type="project" value="UniProtKB-UniRule"/>
</dbReference>
<feature type="binding site" evidence="19">
    <location>
        <position position="1659"/>
    </location>
    <ligand>
        <name>Mg(2+)</name>
        <dbReference type="ChEBI" id="CHEBI:18420"/>
    </ligand>
</feature>
<feature type="binding site" evidence="19">
    <location>
        <position position="1759"/>
    </location>
    <ligand>
        <name>Mg(2+)</name>
        <dbReference type="ChEBI" id="CHEBI:18420"/>
    </ligand>
</feature>
<dbReference type="InterPro" id="IPR014030">
    <property type="entry name" value="Ketoacyl_synth_N"/>
</dbReference>
<dbReference type="InterPro" id="IPR016039">
    <property type="entry name" value="Thiolase-like"/>
</dbReference>
<dbReference type="InterPro" id="IPR037143">
    <property type="entry name" value="4-PPantetheinyl_Trfase_dom_sf"/>
</dbReference>
<dbReference type="Pfam" id="PF18314">
    <property type="entry name" value="FAS_I_H"/>
    <property type="match status" value="1"/>
</dbReference>
<dbReference type="InterPro" id="IPR026025">
    <property type="entry name" value="FAS_alpha_yeast"/>
</dbReference>
<dbReference type="FunFam" id="3.90.25.70:FF:000001">
    <property type="entry name" value="Fatty acid synthase subunit alpha"/>
    <property type="match status" value="1"/>
</dbReference>
<dbReference type="Pfam" id="PF18325">
    <property type="entry name" value="Fas_alpha_ACP"/>
    <property type="match status" value="1"/>
</dbReference>
<feature type="compositionally biased region" description="Polar residues" evidence="21">
    <location>
        <begin position="129"/>
        <end position="139"/>
    </location>
</feature>
<dbReference type="SUPFAM" id="SSF51735">
    <property type="entry name" value="NAD(P)-binding Rossmann-fold domains"/>
    <property type="match status" value="1"/>
</dbReference>
<gene>
    <name evidence="23" type="ORF">ETB97_010414</name>
</gene>
<dbReference type="CDD" id="cd00828">
    <property type="entry name" value="elong_cond_enzymes"/>
    <property type="match status" value="1"/>
</dbReference>
<evidence type="ECO:0000256" key="1">
    <source>
        <dbReference type="ARBA" id="ARBA00007485"/>
    </source>
</evidence>
<evidence type="ECO:0000256" key="6">
    <source>
        <dbReference type="ARBA" id="ARBA00022832"/>
    </source>
</evidence>
<evidence type="ECO:0000313" key="24">
    <source>
        <dbReference type="Proteomes" id="UP000541154"/>
    </source>
</evidence>
<dbReference type="GO" id="GO:0004316">
    <property type="term" value="F:3-oxoacyl-[acyl-carrier-protein] reductase (NADPH) activity"/>
    <property type="evidence" value="ECO:0007669"/>
    <property type="project" value="UniProtKB-EC"/>
</dbReference>
<accession>A0A8H6A9T3</accession>
<dbReference type="Gene3D" id="3.30.70.2490">
    <property type="match status" value="1"/>
</dbReference>
<dbReference type="Gene3D" id="3.40.50.720">
    <property type="entry name" value="NAD(P)-binding Rossmann-like Domain"/>
    <property type="match status" value="1"/>
</dbReference>
<evidence type="ECO:0000256" key="15">
    <source>
        <dbReference type="ARBA" id="ARBA00049541"/>
    </source>
</evidence>
<dbReference type="GO" id="GO:0044550">
    <property type="term" value="P:secondary metabolite biosynthetic process"/>
    <property type="evidence" value="ECO:0007669"/>
    <property type="project" value="UniProtKB-ARBA"/>
</dbReference>
<evidence type="ECO:0000256" key="18">
    <source>
        <dbReference type="PIRSR" id="PIRSR000454-1"/>
    </source>
</evidence>
<keyword evidence="5 19" id="KW-0479">Metal-binding</keyword>
<dbReference type="PROSITE" id="PS52004">
    <property type="entry name" value="KS3_2"/>
    <property type="match status" value="1"/>
</dbReference>
<dbReference type="InterPro" id="IPR002347">
    <property type="entry name" value="SDR_fam"/>
</dbReference>
<keyword evidence="24" id="KW-1185">Reference proteome</keyword>
<keyword evidence="8" id="KW-0521">NADP</keyword>
<evidence type="ECO:0000256" key="8">
    <source>
        <dbReference type="ARBA" id="ARBA00022857"/>
    </source>
</evidence>
<proteinExistence type="inferred from homology"/>
<keyword evidence="7 19" id="KW-0460">Magnesium</keyword>
<dbReference type="SUPFAM" id="SSF52151">
    <property type="entry name" value="FabD/lysophospholipase-like"/>
    <property type="match status" value="1"/>
</dbReference>
<organism evidence="23 24">
    <name type="scientific">Petromyces alliaceus</name>
    <name type="common">Aspergillus alliaceus</name>
    <dbReference type="NCBI Taxonomy" id="209559"/>
    <lineage>
        <taxon>Eukaryota</taxon>
        <taxon>Fungi</taxon>
        <taxon>Dikarya</taxon>
        <taxon>Ascomycota</taxon>
        <taxon>Pezizomycotina</taxon>
        <taxon>Eurotiomycetes</taxon>
        <taxon>Eurotiomycetidae</taxon>
        <taxon>Eurotiales</taxon>
        <taxon>Aspergillaceae</taxon>
        <taxon>Aspergillus</taxon>
        <taxon>Aspergillus subgen. Circumdati</taxon>
    </lineage>
</organism>
<sequence length="1773" mass="195098">MVSYSQQPDDQESLAFKLLVELLSYHLASPVQWIETQNQLLNRDPPIHRIVEVGPRTTLATMAKKTAEQRHATLIPLQKSKYSFLSVSDNSEDIYYEYEQQKAPDKATEPSIKKENVVAKLEKPPAPRQASQESISLSDNIRRDPSRQLDLSANHILLSIVAGRLKKAFDQVSTDCAIQDCCGGRSTLQNEIVGMLVAEFGRLPDGAEYMPLKGLGDALQAGFAGQPGKQMSALLSKFINSAMPAGFNKNAIHDYLESSWGLSQSHSIIPMCLATTMQPTARLSSRKDAEEYFDTIISRYALYAGISFTTSQVTDRREPSTNHNTNVKASQDHLLNPKQLSQLAAFATYNPTHDHGRLEELTVSAGEMTERLAELQAELGEQFLDGIKPAFDLRKARHYDSWWNWVRVDLIEWLGRVESSTVESLPHEDDDFRHILNRWEPSCADILKSCLSNPRISSTHLALCRQVLQLSEKAELADPVFIYKKLALAPKTVITPDGAVHTVEIPRETSNYPELSRKMRPSSSGTGMPFVNVQTRTELSDFTYDVEATRILAETMNDGAIRGFTYAGKSALVTGAGTGSIGAEVVKGLLSGGAHVVVTTSRPISTSGQAFQDMYKAYAGRGAKLSVVPMNQGSQQDCEALVEYIYGPESPTGGDLDFVLPFAALNQVGEIHMLDDRAELALRTMLVNLLRILGCIRREKEQRKILNKPTLAILPMTCNEGTIGADGLYPESKIALRSLFNRFYSESWADYLNVCGAAIGWTRGTGIMQPLNNISEEIEKLGVITFTPAETAFNILSLMTPDMIAMSEERPLLVDMAAGLREMWHVKEHISNAFRTVEKKQKLQRALQAEKIRHEEILCGQAEHTSPATAHSLRRAHIQLPFPDLPHYDAVTANLPELEGMVDLSCTVVVVGYSELGPWGNSHTRWEIEHQGKFSLEGYVQIAWTMGLIKHFSGEIKGQAYAGWVDGRTNEPVHEEEIPQKYNDYIMSHVGLRMVEPEGAFGYDPARKETLHEVVVEGDLPPFECSKAAAESFKRRHGDNVSIYPLSEEEYRVIVKSGTTFLIPKATAFDTVVAGQVPKGWDPLRYGIPEDIAQQVDRLTLYMLCCMSEALLSAGITDPYELYKYIHVSELISCLGSGGGPLISTQRMFRDRYIEKPVQNDVLAETFYNTIGAWINMLLFSSTGPLRTPVGACATALESLDSACEAIQSGKYKVALVGASDDFTEEPSFEFAHMKATVNSKEDLDAGRLPSEMSRPTSTSRKGFVESAGSGVQILMSAQLAMDMGLPIYGIVAHTQLAGDQIGRSVPAPGKGLLSAAREAMDSESSRFVNLSYRRTMLQQEMTEIENWHRTQVLAGGSSCHLDAVRASRVQGAQHRWANKLWLQDRSISPIKAALATWGLTVDDIRVASLHGTSTKANDLNESDVIDTQMTHLGRTSGKPLLAVCQKNLTGHPKGPAGAWQLNGCFQMLQTGIVPGNRNADNVDEQLRKFHHLVYPSRTIHLDEIRAAMVTSFGFGQKGAIALVVSPKYVFAAVSPAAYDNYRSRASRRQQSANPAFVSALINNSVVKVKADSPWKSQEDLRRMLLDPYCRLSEDGSLVAKKPTVESAQQELHHLKSKESSATWGMQRSSNSLSGSVQEMLDSISASSHGTSPVSVGIDIEDIAGVNIDDPVFLERNYTALERELCSSSPNPRASYAGRWSAKEAVFKSLHIQSRGPGAAMKSIEIISDSGIPKVKLHGPALEAATQKGINRVEVSISHAAETVVAIALAQTI</sequence>
<keyword evidence="9" id="KW-0560">Oxidoreductase</keyword>
<dbReference type="EMBL" id="SPNV01000055">
    <property type="protein sequence ID" value="KAF5863292.1"/>
    <property type="molecule type" value="Genomic_DNA"/>
</dbReference>
<feature type="domain" description="Ketosynthase family 3 (KS3)" evidence="22">
    <location>
        <begin position="1011"/>
        <end position="1526"/>
    </location>
</feature>
<dbReference type="Gene3D" id="3.90.25.70">
    <property type="match status" value="1"/>
</dbReference>
<dbReference type="GO" id="GO:0008897">
    <property type="term" value="F:holo-[acyl-carrier-protein] synthase activity"/>
    <property type="evidence" value="ECO:0007669"/>
    <property type="project" value="InterPro"/>
</dbReference>
<evidence type="ECO:0000313" key="23">
    <source>
        <dbReference type="EMBL" id="KAF5863292.1"/>
    </source>
</evidence>
<evidence type="ECO:0000256" key="5">
    <source>
        <dbReference type="ARBA" id="ARBA00022723"/>
    </source>
</evidence>
<dbReference type="InterPro" id="IPR014031">
    <property type="entry name" value="Ketoacyl_synth_C"/>
</dbReference>
<comment type="similarity">
    <text evidence="1 17">Belongs to the thiolase-like superfamily. Fungal fatty acid synthetase subunit alpha family.</text>
</comment>
<evidence type="ECO:0000256" key="3">
    <source>
        <dbReference type="ARBA" id="ARBA00022553"/>
    </source>
</evidence>
<dbReference type="PROSITE" id="PS00606">
    <property type="entry name" value="KS3_1"/>
    <property type="match status" value="1"/>
</dbReference>